<accession>A0A939FWI2</accession>
<reference evidence="1" key="1">
    <citation type="submission" date="2021-03" db="EMBL/GenBank/DDBJ databases">
        <title>Streptomyces strains.</title>
        <authorList>
            <person name="Lund M.B."/>
            <person name="Toerring T."/>
        </authorList>
    </citation>
    <scope>NUCLEOTIDE SEQUENCE</scope>
    <source>
        <strain evidence="1">JCM 4242</strain>
    </source>
</reference>
<organism evidence="1 2">
    <name type="scientific">Streptomyces triculaminicus</name>
    <dbReference type="NCBI Taxonomy" id="2816232"/>
    <lineage>
        <taxon>Bacteria</taxon>
        <taxon>Bacillati</taxon>
        <taxon>Actinomycetota</taxon>
        <taxon>Actinomycetes</taxon>
        <taxon>Kitasatosporales</taxon>
        <taxon>Streptomycetaceae</taxon>
        <taxon>Streptomyces</taxon>
    </lineage>
</organism>
<dbReference type="RefSeq" id="WP_086566333.1">
    <property type="nucleotide sequence ID" value="NZ_JAFMOF010000008.1"/>
</dbReference>
<comment type="caution">
    <text evidence="1">The sequence shown here is derived from an EMBL/GenBank/DDBJ whole genome shotgun (WGS) entry which is preliminary data.</text>
</comment>
<protein>
    <recommendedName>
        <fullName evidence="3">Secreted protein</fullName>
    </recommendedName>
</protein>
<keyword evidence="2" id="KW-1185">Reference proteome</keyword>
<evidence type="ECO:0000313" key="1">
    <source>
        <dbReference type="EMBL" id="MBO0657370.1"/>
    </source>
</evidence>
<dbReference type="Proteomes" id="UP000664781">
    <property type="component" value="Unassembled WGS sequence"/>
</dbReference>
<dbReference type="AlphaFoldDB" id="A0A939FWI2"/>
<sequence length="375" mass="40824">MSTDEFEARLEAFRGDLPAVRPNARTVAAALDTPDCRRRRILEAASVDKSELARHLGHPIPAAQSPFALRRGNLFESAVKENGDAHLIAELRKQIDLPIPATRHKDLSSSRARTKGLKEMKLRAKETQAALSLLLSEDPYAPNVLDHAVTSLEVGGSTVYLEQDALAHYTGNKLYVVEIKSFPVINNQVDPVKLRPATRQAAVYILSLQQTLARMGHSPEKVATDAVLICPRNYDLTPTSATLDTRQELRGLRRQLDRAASVSELEALLPQGLTLSAADTEHCAEAVEQLPNAYRPACLDSGCELAYYCRSRARDAGETVALGTPVRQAFGPVDMIDDVLAMADSGIAPSRYEQDLAADLIHMQKLYRAAGGGAA</sequence>
<proteinExistence type="predicted"/>
<evidence type="ECO:0008006" key="3">
    <source>
        <dbReference type="Google" id="ProtNLM"/>
    </source>
</evidence>
<name>A0A939FWI2_9ACTN</name>
<evidence type="ECO:0000313" key="2">
    <source>
        <dbReference type="Proteomes" id="UP000664781"/>
    </source>
</evidence>
<gene>
    <name evidence="1" type="ORF">J1792_33065</name>
</gene>
<dbReference type="EMBL" id="JAFMOF010000008">
    <property type="protein sequence ID" value="MBO0657370.1"/>
    <property type="molecule type" value="Genomic_DNA"/>
</dbReference>